<dbReference type="Pfam" id="PF03479">
    <property type="entry name" value="PCC"/>
    <property type="match status" value="1"/>
</dbReference>
<feature type="domain" description="PPC" evidence="1">
    <location>
        <begin position="12"/>
        <end position="157"/>
    </location>
</feature>
<reference evidence="2 3" key="1">
    <citation type="submission" date="2024-08" db="EMBL/GenBank/DDBJ databases">
        <title>Two novel Cytobacillus novel species.</title>
        <authorList>
            <person name="Liu G."/>
        </authorList>
    </citation>
    <scope>NUCLEOTIDE SEQUENCE [LARGE SCALE GENOMIC DNA]</scope>
    <source>
        <strain evidence="2 3">FJAT-54145</strain>
    </source>
</reference>
<dbReference type="PANTHER" id="PTHR34988:SF1">
    <property type="entry name" value="DNA-BINDING PROTEIN"/>
    <property type="match status" value="1"/>
</dbReference>
<keyword evidence="3" id="KW-1185">Reference proteome</keyword>
<dbReference type="Proteomes" id="UP001601059">
    <property type="component" value="Unassembled WGS sequence"/>
</dbReference>
<accession>A0ABW6KIR7</accession>
<sequence length="168" mass="18636">MNSTSRIQYATGNTGRIIAARLLPSTDLLTGIEDVCKENNIKYASILNCFGSFQRSGYLYLIPKLETKAGAGYGDLIEVDGPIEFLGGTGVVCQRDGEYEVHIHGSMCDQEGKVFGGHLVKGENKVLTVDLVLMEVEDIHFFRKLDEETNHYQFYPVSSGQSKTTYLK</sequence>
<name>A0ABW6KIR7_9BACI</name>
<dbReference type="InterPro" id="IPR005175">
    <property type="entry name" value="PPC_dom"/>
</dbReference>
<comment type="caution">
    <text evidence="2">The sequence shown here is derived from an EMBL/GenBank/DDBJ whole genome shotgun (WGS) entry which is preliminary data.</text>
</comment>
<dbReference type="CDD" id="cd11378">
    <property type="entry name" value="DUF296"/>
    <property type="match status" value="1"/>
</dbReference>
<dbReference type="RefSeq" id="WP_389362699.1">
    <property type="nucleotide sequence ID" value="NZ_JBIACK010000011.1"/>
</dbReference>
<dbReference type="Gene3D" id="3.30.1330.80">
    <property type="entry name" value="Hypothetical protein, similar to alpha- acetolactate decarboxylase, domain 2"/>
    <property type="match status" value="1"/>
</dbReference>
<evidence type="ECO:0000259" key="1">
    <source>
        <dbReference type="PROSITE" id="PS51742"/>
    </source>
</evidence>
<gene>
    <name evidence="2" type="ORF">ACFYKX_19225</name>
</gene>
<dbReference type="EMBL" id="JBIACK010000011">
    <property type="protein sequence ID" value="MFE8702738.1"/>
    <property type="molecule type" value="Genomic_DNA"/>
</dbReference>
<dbReference type="SUPFAM" id="SSF117856">
    <property type="entry name" value="AF0104/ALDC/Ptd012-like"/>
    <property type="match status" value="1"/>
</dbReference>
<keyword evidence="2" id="KW-0238">DNA-binding</keyword>
<dbReference type="PANTHER" id="PTHR34988">
    <property type="entry name" value="PROTEIN, PUTATIVE-RELATED"/>
    <property type="match status" value="1"/>
</dbReference>
<organism evidence="2 3">
    <name type="scientific">Cytobacillus spartinae</name>
    <dbReference type="NCBI Taxonomy" id="3299023"/>
    <lineage>
        <taxon>Bacteria</taxon>
        <taxon>Bacillati</taxon>
        <taxon>Bacillota</taxon>
        <taxon>Bacilli</taxon>
        <taxon>Bacillales</taxon>
        <taxon>Bacillaceae</taxon>
        <taxon>Cytobacillus</taxon>
    </lineage>
</organism>
<proteinExistence type="predicted"/>
<protein>
    <submittedName>
        <fullName evidence="2">PPC domain-containing DNA-binding protein</fullName>
    </submittedName>
</protein>
<dbReference type="PROSITE" id="PS51742">
    <property type="entry name" value="PPC"/>
    <property type="match status" value="1"/>
</dbReference>
<dbReference type="GO" id="GO:0003677">
    <property type="term" value="F:DNA binding"/>
    <property type="evidence" value="ECO:0007669"/>
    <property type="project" value="UniProtKB-KW"/>
</dbReference>
<evidence type="ECO:0000313" key="2">
    <source>
        <dbReference type="EMBL" id="MFE8702738.1"/>
    </source>
</evidence>
<evidence type="ECO:0000313" key="3">
    <source>
        <dbReference type="Proteomes" id="UP001601059"/>
    </source>
</evidence>